<reference evidence="2 3" key="1">
    <citation type="submission" date="2017-06" db="EMBL/GenBank/DDBJ databases">
        <title>Complete genome of Helicobacter apodemus.</title>
        <authorList>
            <person name="Cho S."/>
        </authorList>
    </citation>
    <scope>NUCLEOTIDE SEQUENCE [LARGE SCALE GENOMIC DNA]</scope>
    <source>
        <strain evidence="3">SNUVETPUB-15-01</strain>
        <plasmid evidence="3">Plasmid unnamed</plasmid>
    </source>
</reference>
<dbReference type="OrthoDB" id="5348809at2"/>
<geneLocation type="plasmid" evidence="2">
    <name>unnamed</name>
</geneLocation>
<dbReference type="NCBIfam" id="NF041450">
    <property type="entry name" value="MobP1"/>
    <property type="match status" value="1"/>
</dbReference>
<proteinExistence type="predicted"/>
<keyword evidence="2" id="KW-0614">Plasmid</keyword>
<accession>A0A2U8FFY9</accession>
<dbReference type="Pfam" id="PF03432">
    <property type="entry name" value="Relaxase"/>
    <property type="match status" value="1"/>
</dbReference>
<dbReference type="RefSeq" id="WP_108911899.1">
    <property type="nucleotide sequence ID" value="NZ_CP021887.1"/>
</dbReference>
<dbReference type="Proteomes" id="UP000244890">
    <property type="component" value="Plasmid unnamed"/>
</dbReference>
<keyword evidence="2" id="KW-0946">Virion</keyword>
<name>A0A2U8FFY9_9HELI</name>
<evidence type="ECO:0000313" key="3">
    <source>
        <dbReference type="Proteomes" id="UP000244890"/>
    </source>
</evidence>
<sequence length="464" mass="54084">MSRFKIFDDEIIARKVFTKIENASKLPLNYINKNKDTYVKDKTGKLINKNMFRKNTEVVVKITSGSKNLQALSRHINYISRDGNVELISSDFDRYIGKDETLEVKKIFKNEGSPIPLYKEGAKEKRHTINMVFSMKKHFTTPKEKLQQAAITSLKRMYPNNFFVVAFHNDTDNPHCHVCLKVADKNGKRINPRKSDLASLRTEFAKALNELGIEAKATNKQVKNQEYLVESDRNISSPSPHQNQASKNKMHYYQVMDFGQGNYKFSTDKNAKKSYYVSYKTKKGITTIWGQDLERVVKDNKVLRGEYARFKIVGQEDYEIRKKVKINNKWQEVSKILKKPIWDVSVIGREKELKQISRIAKTAKKYKIIQDKGMNNERDYTKQYRQRVLQELGNKSIRRGDVAQKRDSMRVLSKQPMVYDAKRTQMLLHINALNQLQQGERRRTNNIVRWTNSGNNEVARGSKP</sequence>
<evidence type="ECO:0000259" key="1">
    <source>
        <dbReference type="Pfam" id="PF03432"/>
    </source>
</evidence>
<dbReference type="InterPro" id="IPR005094">
    <property type="entry name" value="Endonuclease_MobA/VirD2"/>
</dbReference>
<protein>
    <submittedName>
        <fullName evidence="2">Spore coat protein CotH</fullName>
    </submittedName>
</protein>
<keyword evidence="2" id="KW-0167">Capsid protein</keyword>
<evidence type="ECO:0000313" key="2">
    <source>
        <dbReference type="EMBL" id="AWI35149.1"/>
    </source>
</evidence>
<dbReference type="AlphaFoldDB" id="A0A2U8FFY9"/>
<dbReference type="InterPro" id="IPR048178">
    <property type="entry name" value="MobP1_relaxase-like"/>
</dbReference>
<organism evidence="2 3">
    <name type="scientific">Helicobacter apodemus</name>
    <dbReference type="NCBI Taxonomy" id="135569"/>
    <lineage>
        <taxon>Bacteria</taxon>
        <taxon>Pseudomonadati</taxon>
        <taxon>Campylobacterota</taxon>
        <taxon>Epsilonproteobacteria</taxon>
        <taxon>Campylobacterales</taxon>
        <taxon>Helicobacteraceae</taxon>
        <taxon>Helicobacter</taxon>
    </lineage>
</organism>
<gene>
    <name evidence="2" type="ORF">CDV25_09955</name>
</gene>
<dbReference type="EMBL" id="CP021887">
    <property type="protein sequence ID" value="AWI35149.1"/>
    <property type="molecule type" value="Genomic_DNA"/>
</dbReference>
<dbReference type="KEGG" id="had:CDV25_09955"/>
<feature type="domain" description="MobA/VirD2-like nuclease" evidence="1">
    <location>
        <begin position="123"/>
        <end position="205"/>
    </location>
</feature>
<dbReference type="Gene3D" id="3.30.930.30">
    <property type="match status" value="1"/>
</dbReference>